<dbReference type="RefSeq" id="WP_233372201.1">
    <property type="nucleotide sequence ID" value="NZ_JAJTWU010000004.1"/>
</dbReference>
<feature type="signal peptide" evidence="1">
    <location>
        <begin position="1"/>
        <end position="20"/>
    </location>
</feature>
<proteinExistence type="predicted"/>
<dbReference type="NCBIfam" id="TIGR02595">
    <property type="entry name" value="PEP_CTERM"/>
    <property type="match status" value="1"/>
</dbReference>
<comment type="caution">
    <text evidence="3">The sequence shown here is derived from an EMBL/GenBank/DDBJ whole genome shotgun (WGS) entry which is preliminary data.</text>
</comment>
<dbReference type="EMBL" id="JAJTWU010000004">
    <property type="protein sequence ID" value="MCE4555184.1"/>
    <property type="molecule type" value="Genomic_DNA"/>
</dbReference>
<evidence type="ECO:0000313" key="4">
    <source>
        <dbReference type="Proteomes" id="UP001200741"/>
    </source>
</evidence>
<dbReference type="Pfam" id="PF07589">
    <property type="entry name" value="PEP-CTERM"/>
    <property type="match status" value="1"/>
</dbReference>
<evidence type="ECO:0000313" key="3">
    <source>
        <dbReference type="EMBL" id="MCE4555184.1"/>
    </source>
</evidence>
<keyword evidence="1" id="KW-0732">Signal</keyword>
<keyword evidence="4" id="KW-1185">Reference proteome</keyword>
<evidence type="ECO:0000259" key="2">
    <source>
        <dbReference type="Pfam" id="PF07589"/>
    </source>
</evidence>
<evidence type="ECO:0000256" key="1">
    <source>
        <dbReference type="SAM" id="SignalP"/>
    </source>
</evidence>
<gene>
    <name evidence="3" type="ORF">LXT13_12215</name>
</gene>
<sequence length="231" mass="24969">MKMKFLALVLMLNAASCAMAFEDSVNTQAYSLNYSSYFIVGDHVDFNDGQAAQELTWKISPKVNAGVPNEIAKSYSFGLGDFAFSANEGYVLKGLNVELGDLTFFRTATTFGGSGVNATFYYVISVDGGEAEWMQPSWMTRTEYGSDGYSFGTFSGTYNLIEGSFRTAAMSLRVRLDVTAGPGEAAFVGAIPDTRAKLTFQALPVPEPQTYALMLAGLAGVGFIARRRSSR</sequence>
<feature type="chain" id="PRO_5045090658" evidence="1">
    <location>
        <begin position="21"/>
        <end position="231"/>
    </location>
</feature>
<dbReference type="InterPro" id="IPR013424">
    <property type="entry name" value="Ice-binding_C"/>
</dbReference>
<dbReference type="Proteomes" id="UP001200741">
    <property type="component" value="Unassembled WGS sequence"/>
</dbReference>
<feature type="domain" description="Ice-binding protein C-terminal" evidence="2">
    <location>
        <begin position="204"/>
        <end position="228"/>
    </location>
</feature>
<protein>
    <submittedName>
        <fullName evidence="3">PEP-CTERM sorting domain-containing protein</fullName>
    </submittedName>
</protein>
<name>A0ABS8XR27_9BURK</name>
<organism evidence="3 4">
    <name type="scientific">Pelomonas cellulosilytica</name>
    <dbReference type="NCBI Taxonomy" id="2906762"/>
    <lineage>
        <taxon>Bacteria</taxon>
        <taxon>Pseudomonadati</taxon>
        <taxon>Pseudomonadota</taxon>
        <taxon>Betaproteobacteria</taxon>
        <taxon>Burkholderiales</taxon>
        <taxon>Sphaerotilaceae</taxon>
        <taxon>Roseateles</taxon>
    </lineage>
</organism>
<reference evidence="3 4" key="1">
    <citation type="submission" date="2021-12" db="EMBL/GenBank/DDBJ databases">
        <title>Genome seq of P8.</title>
        <authorList>
            <person name="Seo T."/>
        </authorList>
    </citation>
    <scope>NUCLEOTIDE SEQUENCE [LARGE SCALE GENOMIC DNA]</scope>
    <source>
        <strain evidence="3 4">P8</strain>
    </source>
</reference>
<accession>A0ABS8XR27</accession>